<dbReference type="InterPro" id="IPR046781">
    <property type="entry name" value="Phage_ORF5"/>
</dbReference>
<accession>A0A4P8PK38</accession>
<sequence length="103" mass="11454">MKLMVFTVYDSAVGAHLQPFFSRSMGEAIRSFQDACNDPQTNFNKHSMDYTLFLLGTFDDAGGVFDTSPPERVSSALELIIKPDSPRTPAPWDADPKIKIGQR</sequence>
<feature type="compositionally biased region" description="Basic and acidic residues" evidence="1">
    <location>
        <begin position="94"/>
        <end position="103"/>
    </location>
</feature>
<dbReference type="Pfam" id="PF20577">
    <property type="entry name" value="Phage_ORF5"/>
    <property type="match status" value="1"/>
</dbReference>
<feature type="region of interest" description="Disordered" evidence="1">
    <location>
        <begin position="83"/>
        <end position="103"/>
    </location>
</feature>
<evidence type="ECO:0000256" key="1">
    <source>
        <dbReference type="SAM" id="MobiDB-lite"/>
    </source>
</evidence>
<protein>
    <submittedName>
        <fullName evidence="2">Nonstructural protein</fullName>
    </submittedName>
</protein>
<reference evidence="2" key="1">
    <citation type="submission" date="2018-12" db="EMBL/GenBank/DDBJ databases">
        <title>Singled stranded DNA viruses identified in blackflies (Austrosimulium ungulatum) sampled in New Zealand.</title>
        <authorList>
            <person name="Kraberger S."/>
            <person name="Fontenele R.S."/>
            <person name="Schmidlin K."/>
            <person name="Walters M."/>
            <person name="Varsani A."/>
        </authorList>
    </citation>
    <scope>NUCLEOTIDE SEQUENCE [LARGE SCALE GENOMIC DNA]</scope>
    <source>
        <strain evidence="2">054</strain>
    </source>
</reference>
<proteinExistence type="predicted"/>
<evidence type="ECO:0000313" key="2">
    <source>
        <dbReference type="EMBL" id="QCQ84719.1"/>
    </source>
</evidence>
<dbReference type="Proteomes" id="UP000323276">
    <property type="component" value="Segment"/>
</dbReference>
<organism evidence="2">
    <name type="scientific">Blackfly microvirus SF02</name>
    <dbReference type="NCBI Taxonomy" id="2576452"/>
    <lineage>
        <taxon>Viruses</taxon>
        <taxon>Monodnaviria</taxon>
        <taxon>Sangervirae</taxon>
        <taxon>Phixviricota</taxon>
        <taxon>Malgrandaviricetes</taxon>
        <taxon>Petitvirales</taxon>
        <taxon>Microviridae</taxon>
        <taxon>Microvirus</taxon>
    </lineage>
</organism>
<name>A0A4P8PK38_9VIRU</name>
<dbReference type="EMBL" id="MK249155">
    <property type="protein sequence ID" value="QCQ84719.1"/>
    <property type="molecule type" value="Genomic_DNA"/>
</dbReference>